<name>A0A0C9XM06_9AGAR</name>
<dbReference type="AlphaFoldDB" id="A0A0C9XM06"/>
<gene>
    <name evidence="1" type="ORF">K443DRAFT_9063</name>
</gene>
<protein>
    <submittedName>
        <fullName evidence="1">Uncharacterized protein</fullName>
    </submittedName>
</protein>
<evidence type="ECO:0000313" key="1">
    <source>
        <dbReference type="EMBL" id="KIJ98546.1"/>
    </source>
</evidence>
<sequence>MQQFSDEQATDHGPGRCIMMLEISLQQIFTPVPTTVSWYTMFGLQILLKTLHALPDAAI</sequence>
<dbReference type="EMBL" id="KN838666">
    <property type="protein sequence ID" value="KIJ98546.1"/>
    <property type="molecule type" value="Genomic_DNA"/>
</dbReference>
<dbReference type="OrthoDB" id="2691400at2759"/>
<evidence type="ECO:0000313" key="2">
    <source>
        <dbReference type="Proteomes" id="UP000054477"/>
    </source>
</evidence>
<reference evidence="2" key="2">
    <citation type="submission" date="2015-01" db="EMBL/GenBank/DDBJ databases">
        <title>Evolutionary Origins and Diversification of the Mycorrhizal Mutualists.</title>
        <authorList>
            <consortium name="DOE Joint Genome Institute"/>
            <consortium name="Mycorrhizal Genomics Consortium"/>
            <person name="Kohler A."/>
            <person name="Kuo A."/>
            <person name="Nagy L.G."/>
            <person name="Floudas D."/>
            <person name="Copeland A."/>
            <person name="Barry K.W."/>
            <person name="Cichocki N."/>
            <person name="Veneault-Fourrey C."/>
            <person name="LaButti K."/>
            <person name="Lindquist E.A."/>
            <person name="Lipzen A."/>
            <person name="Lundell T."/>
            <person name="Morin E."/>
            <person name="Murat C."/>
            <person name="Riley R."/>
            <person name="Ohm R."/>
            <person name="Sun H."/>
            <person name="Tunlid A."/>
            <person name="Henrissat B."/>
            <person name="Grigoriev I.V."/>
            <person name="Hibbett D.S."/>
            <person name="Martin F."/>
        </authorList>
    </citation>
    <scope>NUCLEOTIDE SEQUENCE [LARGE SCALE GENOMIC DNA]</scope>
    <source>
        <strain evidence="2">LaAM-08-1</strain>
    </source>
</reference>
<dbReference type="HOGENOM" id="CLU_2961121_0_0_1"/>
<reference evidence="1 2" key="1">
    <citation type="submission" date="2014-04" db="EMBL/GenBank/DDBJ databases">
        <authorList>
            <consortium name="DOE Joint Genome Institute"/>
            <person name="Kuo A."/>
            <person name="Kohler A."/>
            <person name="Nagy L.G."/>
            <person name="Floudas D."/>
            <person name="Copeland A."/>
            <person name="Barry K.W."/>
            <person name="Cichocki N."/>
            <person name="Veneault-Fourrey C."/>
            <person name="LaButti K."/>
            <person name="Lindquist E.A."/>
            <person name="Lipzen A."/>
            <person name="Lundell T."/>
            <person name="Morin E."/>
            <person name="Murat C."/>
            <person name="Sun H."/>
            <person name="Tunlid A."/>
            <person name="Henrissat B."/>
            <person name="Grigoriev I.V."/>
            <person name="Hibbett D.S."/>
            <person name="Martin F."/>
            <person name="Nordberg H.P."/>
            <person name="Cantor M.N."/>
            <person name="Hua S.X."/>
        </authorList>
    </citation>
    <scope>NUCLEOTIDE SEQUENCE [LARGE SCALE GENOMIC DNA]</scope>
    <source>
        <strain evidence="1 2">LaAM-08-1</strain>
    </source>
</reference>
<organism evidence="1 2">
    <name type="scientific">Laccaria amethystina LaAM-08-1</name>
    <dbReference type="NCBI Taxonomy" id="1095629"/>
    <lineage>
        <taxon>Eukaryota</taxon>
        <taxon>Fungi</taxon>
        <taxon>Dikarya</taxon>
        <taxon>Basidiomycota</taxon>
        <taxon>Agaricomycotina</taxon>
        <taxon>Agaricomycetes</taxon>
        <taxon>Agaricomycetidae</taxon>
        <taxon>Agaricales</taxon>
        <taxon>Agaricineae</taxon>
        <taxon>Hydnangiaceae</taxon>
        <taxon>Laccaria</taxon>
    </lineage>
</organism>
<proteinExistence type="predicted"/>
<dbReference type="Proteomes" id="UP000054477">
    <property type="component" value="Unassembled WGS sequence"/>
</dbReference>
<accession>A0A0C9XM06</accession>
<keyword evidence="2" id="KW-1185">Reference proteome</keyword>